<dbReference type="OrthoDB" id="6286837at2759"/>
<dbReference type="InterPro" id="IPR000488">
    <property type="entry name" value="Death_dom"/>
</dbReference>
<dbReference type="GO" id="GO:0007165">
    <property type="term" value="P:signal transduction"/>
    <property type="evidence" value="ECO:0007669"/>
    <property type="project" value="InterPro"/>
</dbReference>
<evidence type="ECO:0000256" key="1">
    <source>
        <dbReference type="SAM" id="Coils"/>
    </source>
</evidence>
<sequence>MARRTALEFYRKRQTIESLATERPQSLKSVYDIINNAVERLEEKVEMLMTSYYGADETLDAQMKKWLPMFLLLLRQGRTMELVCKEQVNEFVIKHDNLLERSPFDQDLLDSVDDIINHIFCTIREGFTPITSSIQELVGFMGKYLKSFSPTDGDRYLETCTNYEKQKNALENAILLNIQNIFLMADKFEKECLTRDHFDYVSKERIEKYGCLHVPVLLVLPAACDNLRNAFVGIRKWLEADANYVDYLVKDVHELERKREIESRELKELQFRVSGQEYKFKCLKKEIDQLTMELDRLKSKELVINEEEKTISNNHKNLNVDLEIKLYRLSEMKQTTPRKPNRLFKEQLERLNTEITLLKDKQPKLDRSLTDIQSKKSWISEKRQEKNEKEAQLEEVRNERRKVKKLARKSEVEILRIADCIHKLKDIKNMKNSDEILRRLFHNLPIFSRNLHNTKKRGDKLDRAITLVSRYIDSDWIKLYWQLPFYPIRGEETKRQDIEDIAHNFIRHVTEDQAKQCLLKWRRLHTRATLACLRDALSAMRRKDIIDILDKELKPRPQCSVNPKLYRTVHFPEILVVDCHLI</sequence>
<dbReference type="Gene3D" id="1.10.533.10">
    <property type="entry name" value="Death Domain, Fas"/>
    <property type="match status" value="1"/>
</dbReference>
<dbReference type="HOGENOM" id="CLU_441661_0_0_1"/>
<dbReference type="GeneID" id="20249865"/>
<dbReference type="Pfam" id="PF00531">
    <property type="entry name" value="Death"/>
    <property type="match status" value="1"/>
</dbReference>
<keyword evidence="1" id="KW-0175">Coiled coil</keyword>
<dbReference type="RefSeq" id="XP_009063031.1">
    <property type="nucleotide sequence ID" value="XM_009064783.1"/>
</dbReference>
<feature type="coiled-coil region" evidence="1">
    <location>
        <begin position="252"/>
        <end position="307"/>
    </location>
</feature>
<gene>
    <name evidence="3" type="ORF">LOTGIDRAFT_235493</name>
</gene>
<dbReference type="EMBL" id="KB203115">
    <property type="protein sequence ID" value="ESO86259.1"/>
    <property type="molecule type" value="Genomic_DNA"/>
</dbReference>
<name>V4BB79_LOTGI</name>
<dbReference type="KEGG" id="lgi:LOTGIDRAFT_235493"/>
<dbReference type="SUPFAM" id="SSF47986">
    <property type="entry name" value="DEATH domain"/>
    <property type="match status" value="1"/>
</dbReference>
<dbReference type="PROSITE" id="PS50017">
    <property type="entry name" value="DEATH_DOMAIN"/>
    <property type="match status" value="1"/>
</dbReference>
<organism evidence="3 4">
    <name type="scientific">Lottia gigantea</name>
    <name type="common">Giant owl limpet</name>
    <dbReference type="NCBI Taxonomy" id="225164"/>
    <lineage>
        <taxon>Eukaryota</taxon>
        <taxon>Metazoa</taxon>
        <taxon>Spiralia</taxon>
        <taxon>Lophotrochozoa</taxon>
        <taxon>Mollusca</taxon>
        <taxon>Gastropoda</taxon>
        <taxon>Patellogastropoda</taxon>
        <taxon>Lottioidea</taxon>
        <taxon>Lottiidae</taxon>
        <taxon>Lottia</taxon>
    </lineage>
</organism>
<dbReference type="Proteomes" id="UP000030746">
    <property type="component" value="Unassembled WGS sequence"/>
</dbReference>
<feature type="domain" description="Death" evidence="2">
    <location>
        <begin position="461"/>
        <end position="553"/>
    </location>
</feature>
<feature type="coiled-coil region" evidence="1">
    <location>
        <begin position="341"/>
        <end position="413"/>
    </location>
</feature>
<dbReference type="CDD" id="cd01670">
    <property type="entry name" value="Death"/>
    <property type="match status" value="1"/>
</dbReference>
<reference evidence="3 4" key="1">
    <citation type="journal article" date="2013" name="Nature">
        <title>Insights into bilaterian evolution from three spiralian genomes.</title>
        <authorList>
            <person name="Simakov O."/>
            <person name="Marletaz F."/>
            <person name="Cho S.J."/>
            <person name="Edsinger-Gonzales E."/>
            <person name="Havlak P."/>
            <person name="Hellsten U."/>
            <person name="Kuo D.H."/>
            <person name="Larsson T."/>
            <person name="Lv J."/>
            <person name="Arendt D."/>
            <person name="Savage R."/>
            <person name="Osoegawa K."/>
            <person name="de Jong P."/>
            <person name="Grimwood J."/>
            <person name="Chapman J.A."/>
            <person name="Shapiro H."/>
            <person name="Aerts A."/>
            <person name="Otillar R.P."/>
            <person name="Terry A.Y."/>
            <person name="Boore J.L."/>
            <person name="Grigoriev I.V."/>
            <person name="Lindberg D.R."/>
            <person name="Seaver E.C."/>
            <person name="Weisblat D.A."/>
            <person name="Putnam N.H."/>
            <person name="Rokhsar D.S."/>
        </authorList>
    </citation>
    <scope>NUCLEOTIDE SEQUENCE [LARGE SCALE GENOMIC DNA]</scope>
</reference>
<keyword evidence="4" id="KW-1185">Reference proteome</keyword>
<evidence type="ECO:0000313" key="3">
    <source>
        <dbReference type="EMBL" id="ESO86259.1"/>
    </source>
</evidence>
<dbReference type="InterPro" id="IPR011029">
    <property type="entry name" value="DEATH-like_dom_sf"/>
</dbReference>
<dbReference type="CTD" id="20249865"/>
<dbReference type="OMA" id="CEVELGR"/>
<accession>V4BB79</accession>
<evidence type="ECO:0000313" key="4">
    <source>
        <dbReference type="Proteomes" id="UP000030746"/>
    </source>
</evidence>
<dbReference type="AlphaFoldDB" id="V4BB79"/>
<proteinExistence type="predicted"/>
<protein>
    <recommendedName>
        <fullName evidence="2">Death domain-containing protein</fullName>
    </recommendedName>
</protein>
<evidence type="ECO:0000259" key="2">
    <source>
        <dbReference type="PROSITE" id="PS50017"/>
    </source>
</evidence>